<feature type="transmembrane region" description="Helical" evidence="6">
    <location>
        <begin position="49"/>
        <end position="71"/>
    </location>
</feature>
<accession>A0A811JRB0</accession>
<dbReference type="InterPro" id="IPR019421">
    <property type="entry name" value="7TM_GPCR_serpentine_rcpt_Srd"/>
</dbReference>
<dbReference type="EMBL" id="CAJFCW020000001">
    <property type="protein sequence ID" value="CAG9079952.1"/>
    <property type="molecule type" value="Genomic_DNA"/>
</dbReference>
<dbReference type="Pfam" id="PF10317">
    <property type="entry name" value="7TM_GPCR_Srd"/>
    <property type="match status" value="1"/>
</dbReference>
<evidence type="ECO:0000256" key="1">
    <source>
        <dbReference type="ARBA" id="ARBA00004141"/>
    </source>
</evidence>
<comment type="similarity">
    <text evidence="2">Belongs to the nematode receptor-like protein srd family.</text>
</comment>
<reference evidence="7" key="1">
    <citation type="submission" date="2020-09" db="EMBL/GenBank/DDBJ databases">
        <authorList>
            <person name="Kikuchi T."/>
        </authorList>
    </citation>
    <scope>NUCLEOTIDE SEQUENCE</scope>
    <source>
        <strain evidence="7">SH1</strain>
    </source>
</reference>
<keyword evidence="3 6" id="KW-0812">Transmembrane</keyword>
<dbReference type="GO" id="GO:0016020">
    <property type="term" value="C:membrane"/>
    <property type="evidence" value="ECO:0007669"/>
    <property type="project" value="UniProtKB-SubCell"/>
</dbReference>
<evidence type="ECO:0000256" key="5">
    <source>
        <dbReference type="ARBA" id="ARBA00023136"/>
    </source>
</evidence>
<organism evidence="7 8">
    <name type="scientific">Bursaphelenchus okinawaensis</name>
    <dbReference type="NCBI Taxonomy" id="465554"/>
    <lineage>
        <taxon>Eukaryota</taxon>
        <taxon>Metazoa</taxon>
        <taxon>Ecdysozoa</taxon>
        <taxon>Nematoda</taxon>
        <taxon>Chromadorea</taxon>
        <taxon>Rhabditida</taxon>
        <taxon>Tylenchina</taxon>
        <taxon>Tylenchomorpha</taxon>
        <taxon>Aphelenchoidea</taxon>
        <taxon>Aphelenchoididae</taxon>
        <taxon>Bursaphelenchus</taxon>
    </lineage>
</organism>
<evidence type="ECO:0000256" key="3">
    <source>
        <dbReference type="ARBA" id="ARBA00022692"/>
    </source>
</evidence>
<keyword evidence="5 6" id="KW-0472">Membrane</keyword>
<dbReference type="PANTHER" id="PTHR22945">
    <property type="entry name" value="SERPENTINE RECEPTOR, CLASS D DELTA"/>
    <property type="match status" value="1"/>
</dbReference>
<dbReference type="Proteomes" id="UP000783686">
    <property type="component" value="Unassembled WGS sequence"/>
</dbReference>
<evidence type="ECO:0000256" key="2">
    <source>
        <dbReference type="ARBA" id="ARBA00009166"/>
    </source>
</evidence>
<comment type="caution">
    <text evidence="7">The sequence shown here is derived from an EMBL/GenBank/DDBJ whole genome shotgun (WGS) entry which is preliminary data.</text>
</comment>
<proteinExistence type="inferred from homology"/>
<gene>
    <name evidence="7" type="ORF">BOKJ2_LOCUS637</name>
</gene>
<evidence type="ECO:0008006" key="9">
    <source>
        <dbReference type="Google" id="ProtNLM"/>
    </source>
</evidence>
<evidence type="ECO:0000313" key="8">
    <source>
        <dbReference type="Proteomes" id="UP000614601"/>
    </source>
</evidence>
<dbReference type="Proteomes" id="UP000614601">
    <property type="component" value="Unassembled WGS sequence"/>
</dbReference>
<evidence type="ECO:0000256" key="6">
    <source>
        <dbReference type="SAM" id="Phobius"/>
    </source>
</evidence>
<evidence type="ECO:0000313" key="7">
    <source>
        <dbReference type="EMBL" id="CAD5205953.1"/>
    </source>
</evidence>
<protein>
    <recommendedName>
        <fullName evidence="9">7TM_GPCR_Srx domain-containing protein</fullName>
    </recommendedName>
</protein>
<name>A0A811JRB0_9BILA</name>
<feature type="transmembrane region" description="Helical" evidence="6">
    <location>
        <begin position="169"/>
        <end position="187"/>
    </location>
</feature>
<keyword evidence="4 6" id="KW-1133">Transmembrane helix</keyword>
<dbReference type="EMBL" id="CAJFDH010000001">
    <property type="protein sequence ID" value="CAD5205953.1"/>
    <property type="molecule type" value="Genomic_DNA"/>
</dbReference>
<sequence length="301" mass="34311">MEIQQTINIIVQPNASAQNPYAWDEPEADGVFRPENHIGQPTVKKVIEYLYLVNGIAGGLLSFALLFIVLTQSNGPLQHYKRMLLLCCSSDIGFWICDNIVEVRAKLTEGVFMITFEGPAKYASYDVQLHAMCWYVCQLTFMHTILPSQYFYRYYSVSRMRPLNTKQTLGLYFISLSATIPMYYYSYQAFRYSALIKPGVNYAKYFYDEQPIPSLLVGDLDDLRMKLYFLGATLAVGGSYALILFIAVITLKNLNFNSNKFTTKTKEMQHQLSMVLFFQKVLAQVRVGNDPSVGAVEPSRD</sequence>
<dbReference type="AlphaFoldDB" id="A0A811JRB0"/>
<dbReference type="InterPro" id="IPR050920">
    <property type="entry name" value="Nematode_rcpt-like_delta"/>
</dbReference>
<dbReference type="OrthoDB" id="5799925at2759"/>
<keyword evidence="8" id="KW-1185">Reference proteome</keyword>
<comment type="subcellular location">
    <subcellularLocation>
        <location evidence="1">Membrane</location>
        <topology evidence="1">Multi-pass membrane protein</topology>
    </subcellularLocation>
</comment>
<feature type="transmembrane region" description="Helical" evidence="6">
    <location>
        <begin position="227"/>
        <end position="251"/>
    </location>
</feature>
<evidence type="ECO:0000256" key="4">
    <source>
        <dbReference type="ARBA" id="ARBA00022989"/>
    </source>
</evidence>
<dbReference type="PANTHER" id="PTHR22945:SF40">
    <property type="entry name" value="SERPENTINE RECEPTOR, CLASS D (DELTA)-RELATED"/>
    <property type="match status" value="1"/>
</dbReference>